<keyword evidence="6 13" id="KW-0964">Secreted</keyword>
<evidence type="ECO:0000313" key="15">
    <source>
        <dbReference type="EMBL" id="EYU31412.1"/>
    </source>
</evidence>
<dbReference type="PANTHER" id="PTHR31321:SF76">
    <property type="entry name" value="PECTINESTERASE 10-RELATED"/>
    <property type="match status" value="1"/>
</dbReference>
<evidence type="ECO:0000313" key="16">
    <source>
        <dbReference type="Proteomes" id="UP000030748"/>
    </source>
</evidence>
<comment type="similarity">
    <text evidence="3">Belongs to the pectinesterase family.</text>
</comment>
<dbReference type="GO" id="GO:0042545">
    <property type="term" value="P:cell wall modification"/>
    <property type="evidence" value="ECO:0007669"/>
    <property type="project" value="UniProtKB-UniRule"/>
</dbReference>
<evidence type="ECO:0000259" key="14">
    <source>
        <dbReference type="Pfam" id="PF01095"/>
    </source>
</evidence>
<evidence type="ECO:0000256" key="13">
    <source>
        <dbReference type="RuleBase" id="RU000589"/>
    </source>
</evidence>
<dbReference type="InterPro" id="IPR033131">
    <property type="entry name" value="Pectinesterase_Asp_AS"/>
</dbReference>
<evidence type="ECO:0000256" key="3">
    <source>
        <dbReference type="ARBA" id="ARBA00008891"/>
    </source>
</evidence>
<evidence type="ECO:0000256" key="1">
    <source>
        <dbReference type="ARBA" id="ARBA00004191"/>
    </source>
</evidence>
<dbReference type="PANTHER" id="PTHR31321">
    <property type="entry name" value="ACYL-COA THIOESTER HYDROLASE YBHC-RELATED"/>
    <property type="match status" value="1"/>
</dbReference>
<dbReference type="Gene3D" id="2.160.20.10">
    <property type="entry name" value="Single-stranded right-handed beta-helix, Pectin lyase-like"/>
    <property type="match status" value="1"/>
</dbReference>
<evidence type="ECO:0000256" key="11">
    <source>
        <dbReference type="ARBA" id="ARBA00057335"/>
    </source>
</evidence>
<dbReference type="InterPro" id="IPR018040">
    <property type="entry name" value="Pectinesterase_Tyr_AS"/>
</dbReference>
<dbReference type="GO" id="GO:0045490">
    <property type="term" value="P:pectin catabolic process"/>
    <property type="evidence" value="ECO:0000318"/>
    <property type="project" value="GO_Central"/>
</dbReference>
<dbReference type="UniPathway" id="UPA00545">
    <property type="reaction ID" value="UER00823"/>
</dbReference>
<evidence type="ECO:0000256" key="2">
    <source>
        <dbReference type="ARBA" id="ARBA00005184"/>
    </source>
</evidence>
<comment type="subcellular location">
    <subcellularLocation>
        <location evidence="1 13">Secreted</location>
        <location evidence="1 13">Cell wall</location>
    </subcellularLocation>
</comment>
<feature type="domain" description="Pectinesterase catalytic" evidence="14">
    <location>
        <begin position="11"/>
        <end position="293"/>
    </location>
</feature>
<dbReference type="EMBL" id="KI630969">
    <property type="protein sequence ID" value="EYU31412.1"/>
    <property type="molecule type" value="Genomic_DNA"/>
</dbReference>
<feature type="active site" evidence="12">
    <location>
        <position position="156"/>
    </location>
</feature>
<evidence type="ECO:0000256" key="10">
    <source>
        <dbReference type="ARBA" id="ARBA00047928"/>
    </source>
</evidence>
<dbReference type="GO" id="GO:0030599">
    <property type="term" value="F:pectinesterase activity"/>
    <property type="evidence" value="ECO:0000318"/>
    <property type="project" value="GO_Central"/>
</dbReference>
<proteinExistence type="inferred from homology"/>
<protein>
    <recommendedName>
        <fullName evidence="4 13">Pectinesterase</fullName>
        <ecNumber evidence="4 13">3.1.1.11</ecNumber>
    </recommendedName>
</protein>
<keyword evidence="9" id="KW-0325">Glycoprotein</keyword>
<dbReference type="SUPFAM" id="SSF51126">
    <property type="entry name" value="Pectin lyase-like"/>
    <property type="match status" value="1"/>
</dbReference>
<organism evidence="15 16">
    <name type="scientific">Erythranthe guttata</name>
    <name type="common">Yellow monkey flower</name>
    <name type="synonym">Mimulus guttatus</name>
    <dbReference type="NCBI Taxonomy" id="4155"/>
    <lineage>
        <taxon>Eukaryota</taxon>
        <taxon>Viridiplantae</taxon>
        <taxon>Streptophyta</taxon>
        <taxon>Embryophyta</taxon>
        <taxon>Tracheophyta</taxon>
        <taxon>Spermatophyta</taxon>
        <taxon>Magnoliopsida</taxon>
        <taxon>eudicotyledons</taxon>
        <taxon>Gunneridae</taxon>
        <taxon>Pentapetalae</taxon>
        <taxon>asterids</taxon>
        <taxon>lamiids</taxon>
        <taxon>Lamiales</taxon>
        <taxon>Phrymaceae</taxon>
        <taxon>Erythranthe</taxon>
    </lineage>
</organism>
<keyword evidence="5 13" id="KW-0134">Cell wall</keyword>
<sequence length="304" mass="33515">MHRTISVDPSSGTSFSTIQSAIDSVPSNNHNWISIYIKAGVYNEQVKIPPDKGFIRLNGEGMGKTSVVWGAHDTMLTSSTFESMADNIVVSGITFVNSYNYPPSTNKNPVKPAVAAKISGDKSAFYECGFLGYQDTLLDDAGRHYFNYCYIEGATDFIFGGGQSIYEKCSIKVNVGEKVSGSIGFIAAQARASSNDDGGFVFKQCNVTGNGKAFLARAWKPYSRVIYYNSFLSEIVVPQGWDAWNYVGHENQITFADDQCQGPGSDKSNRVKWEKNLSPEELQLFTSNSYIDNDGWMHKIPLNI</sequence>
<accession>A0A022QRQ6</accession>
<evidence type="ECO:0000256" key="5">
    <source>
        <dbReference type="ARBA" id="ARBA00022512"/>
    </source>
</evidence>
<gene>
    <name evidence="15" type="ORF">MIMGU_mgv1a025297mg</name>
</gene>
<dbReference type="AlphaFoldDB" id="A0A022QRQ6"/>
<keyword evidence="8 13" id="KW-0063">Aspartyl esterase</keyword>
<evidence type="ECO:0000256" key="8">
    <source>
        <dbReference type="ARBA" id="ARBA00023085"/>
    </source>
</evidence>
<dbReference type="Proteomes" id="UP000030748">
    <property type="component" value="Unassembled WGS sequence"/>
</dbReference>
<dbReference type="FunFam" id="2.160.20.10:FF:000013">
    <property type="entry name" value="Pectinesterase"/>
    <property type="match status" value="1"/>
</dbReference>
<dbReference type="eggNOG" id="ENOG502QVK0">
    <property type="taxonomic scope" value="Eukaryota"/>
</dbReference>
<dbReference type="InterPro" id="IPR012334">
    <property type="entry name" value="Pectin_lyas_fold"/>
</dbReference>
<comment type="catalytic activity">
    <reaction evidence="10 13">
        <text>[(1-&gt;4)-alpha-D-galacturonosyl methyl ester](n) + n H2O = [(1-&gt;4)-alpha-D-galacturonosyl](n) + n methanol + n H(+)</text>
        <dbReference type="Rhea" id="RHEA:22380"/>
        <dbReference type="Rhea" id="RHEA-COMP:14570"/>
        <dbReference type="Rhea" id="RHEA-COMP:14573"/>
        <dbReference type="ChEBI" id="CHEBI:15377"/>
        <dbReference type="ChEBI" id="CHEBI:15378"/>
        <dbReference type="ChEBI" id="CHEBI:17790"/>
        <dbReference type="ChEBI" id="CHEBI:140522"/>
        <dbReference type="ChEBI" id="CHEBI:140523"/>
        <dbReference type="EC" id="3.1.1.11"/>
    </reaction>
</comment>
<keyword evidence="13" id="KW-0961">Cell wall biogenesis/degradation</keyword>
<name>A0A022QRQ6_ERYGU</name>
<evidence type="ECO:0000256" key="12">
    <source>
        <dbReference type="PROSITE-ProRule" id="PRU10040"/>
    </source>
</evidence>
<dbReference type="PROSITE" id="PS00800">
    <property type="entry name" value="PECTINESTERASE_1"/>
    <property type="match status" value="1"/>
</dbReference>
<evidence type="ECO:0000256" key="7">
    <source>
        <dbReference type="ARBA" id="ARBA00022801"/>
    </source>
</evidence>
<evidence type="ECO:0000256" key="6">
    <source>
        <dbReference type="ARBA" id="ARBA00022525"/>
    </source>
</evidence>
<keyword evidence="7 13" id="KW-0378">Hydrolase</keyword>
<dbReference type="InterPro" id="IPR011050">
    <property type="entry name" value="Pectin_lyase_fold/virulence"/>
</dbReference>
<dbReference type="PROSITE" id="PS00503">
    <property type="entry name" value="PECTINESTERASE_2"/>
    <property type="match status" value="1"/>
</dbReference>
<comment type="function">
    <text evidence="11 13">Acts in the modification of cell walls via demethylesterification of cell wall pectin.</text>
</comment>
<evidence type="ECO:0000256" key="9">
    <source>
        <dbReference type="ARBA" id="ARBA00023180"/>
    </source>
</evidence>
<comment type="pathway">
    <text evidence="2 13">Glycan metabolism; pectin degradation; 2-dehydro-3-deoxy-D-gluconate from pectin: step 1/5.</text>
</comment>
<dbReference type="STRING" id="4155.A0A022QRQ6"/>
<dbReference type="InterPro" id="IPR000070">
    <property type="entry name" value="Pectinesterase_cat"/>
</dbReference>
<dbReference type="Pfam" id="PF01095">
    <property type="entry name" value="Pectinesterase"/>
    <property type="match status" value="1"/>
</dbReference>
<dbReference type="EC" id="3.1.1.11" evidence="4 13"/>
<evidence type="ECO:0000256" key="4">
    <source>
        <dbReference type="ARBA" id="ARBA00013229"/>
    </source>
</evidence>
<keyword evidence="16" id="KW-1185">Reference proteome</keyword>
<reference evidence="15 16" key="1">
    <citation type="journal article" date="2013" name="Proc. Natl. Acad. Sci. U.S.A.">
        <title>Fine-scale variation in meiotic recombination in Mimulus inferred from population shotgun sequencing.</title>
        <authorList>
            <person name="Hellsten U."/>
            <person name="Wright K.M."/>
            <person name="Jenkins J."/>
            <person name="Shu S."/>
            <person name="Yuan Y."/>
            <person name="Wessler S.R."/>
            <person name="Schmutz J."/>
            <person name="Willis J.H."/>
            <person name="Rokhsar D.S."/>
        </authorList>
    </citation>
    <scope>NUCLEOTIDE SEQUENCE [LARGE SCALE GENOMIC DNA]</scope>
    <source>
        <strain evidence="16">cv. DUN x IM62</strain>
    </source>
</reference>